<gene>
    <name evidence="2" type="ORF">FD16_GL000373</name>
</gene>
<dbReference type="PATRIC" id="fig|1423807.3.peg.378"/>
<evidence type="ECO:0000256" key="1">
    <source>
        <dbReference type="SAM" id="Phobius"/>
    </source>
</evidence>
<evidence type="ECO:0000313" key="3">
    <source>
        <dbReference type="Proteomes" id="UP000051820"/>
    </source>
</evidence>
<feature type="transmembrane region" description="Helical" evidence="1">
    <location>
        <begin position="93"/>
        <end position="115"/>
    </location>
</feature>
<dbReference type="RefSeq" id="WP_010621169.1">
    <property type="nucleotide sequence ID" value="NZ_AZGF01000012.1"/>
</dbReference>
<keyword evidence="1" id="KW-1133">Transmembrane helix</keyword>
<dbReference type="EMBL" id="AZGF01000012">
    <property type="protein sequence ID" value="KRM12004.1"/>
    <property type="molecule type" value="Genomic_DNA"/>
</dbReference>
<sequence length="155" mass="18160">MINTRKNIVINTILMTIILIFFTITTVSAQKIIKLTPLLNTVIMIIYIAALIWVIRRQRIHRHRVKILDFKENGYPMAMNHNDEREWRMMLTAAYISQRVQTVIMLIFLVIPFFFPSNVNLLSKDNLLLYGLSSPLITLLVGEWAYALVYLHLDK</sequence>
<proteinExistence type="predicted"/>
<feature type="transmembrane region" description="Helical" evidence="1">
    <location>
        <begin position="127"/>
        <end position="151"/>
    </location>
</feature>
<name>A0A0R1W7Z9_9LACO</name>
<feature type="transmembrane region" description="Helical" evidence="1">
    <location>
        <begin position="7"/>
        <end position="29"/>
    </location>
</feature>
<keyword evidence="1" id="KW-0472">Membrane</keyword>
<dbReference type="Proteomes" id="UP000051820">
    <property type="component" value="Unassembled WGS sequence"/>
</dbReference>
<dbReference type="STRING" id="1423807.FD16_GL000373"/>
<evidence type="ECO:0000313" key="2">
    <source>
        <dbReference type="EMBL" id="KRM12004.1"/>
    </source>
</evidence>
<comment type="caution">
    <text evidence="2">The sequence shown here is derived from an EMBL/GenBank/DDBJ whole genome shotgun (WGS) entry which is preliminary data.</text>
</comment>
<dbReference type="AlphaFoldDB" id="A0A0R1W7Z9"/>
<keyword evidence="3" id="KW-1185">Reference proteome</keyword>
<dbReference type="eggNOG" id="ENOG5030BIQ">
    <property type="taxonomic scope" value="Bacteria"/>
</dbReference>
<reference evidence="2 3" key="1">
    <citation type="journal article" date="2015" name="Genome Announc.">
        <title>Expanding the biotechnology potential of lactobacilli through comparative genomics of 213 strains and associated genera.</title>
        <authorList>
            <person name="Sun Z."/>
            <person name="Harris H.M."/>
            <person name="McCann A."/>
            <person name="Guo C."/>
            <person name="Argimon S."/>
            <person name="Zhang W."/>
            <person name="Yang X."/>
            <person name="Jeffery I.B."/>
            <person name="Cooney J.C."/>
            <person name="Kagawa T.F."/>
            <person name="Liu W."/>
            <person name="Song Y."/>
            <person name="Salvetti E."/>
            <person name="Wrobel A."/>
            <person name="Rasinkangas P."/>
            <person name="Parkhill J."/>
            <person name="Rea M.C."/>
            <person name="O'Sullivan O."/>
            <person name="Ritari J."/>
            <person name="Douillard F.P."/>
            <person name="Paul Ross R."/>
            <person name="Yang R."/>
            <person name="Briner A.E."/>
            <person name="Felis G.E."/>
            <person name="de Vos W.M."/>
            <person name="Barrangou R."/>
            <person name="Klaenhammer T.R."/>
            <person name="Caufield P.W."/>
            <person name="Cui Y."/>
            <person name="Zhang H."/>
            <person name="O'Toole P.W."/>
        </authorList>
    </citation>
    <scope>NUCLEOTIDE SEQUENCE [LARGE SCALE GENOMIC DNA]</scope>
    <source>
        <strain evidence="2 3">DSM 5007</strain>
    </source>
</reference>
<dbReference type="OrthoDB" id="2330098at2"/>
<accession>A0A0R1W7Z9</accession>
<protein>
    <submittedName>
        <fullName evidence="2">Uncharacterized protein</fullName>
    </submittedName>
</protein>
<keyword evidence="1" id="KW-0812">Transmembrane</keyword>
<organism evidence="2 3">
    <name type="scientific">Paucilactobacillus suebicus DSM 5007 = KCTC 3549</name>
    <dbReference type="NCBI Taxonomy" id="1423807"/>
    <lineage>
        <taxon>Bacteria</taxon>
        <taxon>Bacillati</taxon>
        <taxon>Bacillota</taxon>
        <taxon>Bacilli</taxon>
        <taxon>Lactobacillales</taxon>
        <taxon>Lactobacillaceae</taxon>
        <taxon>Paucilactobacillus</taxon>
    </lineage>
</organism>
<feature type="transmembrane region" description="Helical" evidence="1">
    <location>
        <begin position="35"/>
        <end position="55"/>
    </location>
</feature>